<accession>A0ABV5WLF4</accession>
<dbReference type="EMBL" id="JBHMAF010000188">
    <property type="protein sequence ID" value="MFB9761156.1"/>
    <property type="molecule type" value="Genomic_DNA"/>
</dbReference>
<dbReference type="PANTHER" id="PTHR34582:SF6">
    <property type="entry name" value="UPF0702 TRANSMEMBRANE PROTEIN YCAP"/>
    <property type="match status" value="1"/>
</dbReference>
<evidence type="ECO:0000256" key="3">
    <source>
        <dbReference type="ARBA" id="ARBA00022475"/>
    </source>
</evidence>
<feature type="domain" description="YetF C-terminal" evidence="8">
    <location>
        <begin position="83"/>
        <end position="208"/>
    </location>
</feature>
<name>A0ABV5WLF4_9BACI</name>
<evidence type="ECO:0000256" key="1">
    <source>
        <dbReference type="ARBA" id="ARBA00004651"/>
    </source>
</evidence>
<keyword evidence="4 7" id="KW-0812">Transmembrane</keyword>
<sequence>MGWQELEIVWRTILLYGVILVIFRLMGKREIGELSVLDLVVFIMLGEIAIIAIEDREKPLVDQIIPMVTLMLIQITLALVSIKSQKLRKLLDGEPVILIRDGKIDERKMRKNRYNFEDLLVQLREKDIGDLRDVEYAILEPSGRLSVFQKQPNPKSQKQNPVFTFPLILDGLVQYDNLSEMKKTEAWLRQKLQELGYPDIAGISYCSFQDGEFFVDLIDK</sequence>
<keyword evidence="5 7" id="KW-1133">Transmembrane helix</keyword>
<dbReference type="Pfam" id="PF04239">
    <property type="entry name" value="DUF421"/>
    <property type="match status" value="1"/>
</dbReference>
<evidence type="ECO:0000256" key="4">
    <source>
        <dbReference type="ARBA" id="ARBA00022692"/>
    </source>
</evidence>
<comment type="caution">
    <text evidence="9">The sequence shown here is derived from an EMBL/GenBank/DDBJ whole genome shotgun (WGS) entry which is preliminary data.</text>
</comment>
<dbReference type="RefSeq" id="WP_379951378.1">
    <property type="nucleotide sequence ID" value="NZ_JBHMAF010000188.1"/>
</dbReference>
<evidence type="ECO:0000259" key="8">
    <source>
        <dbReference type="Pfam" id="PF04239"/>
    </source>
</evidence>
<evidence type="ECO:0000256" key="6">
    <source>
        <dbReference type="ARBA" id="ARBA00023136"/>
    </source>
</evidence>
<evidence type="ECO:0000256" key="7">
    <source>
        <dbReference type="SAM" id="Phobius"/>
    </source>
</evidence>
<feature type="transmembrane region" description="Helical" evidence="7">
    <location>
        <begin position="64"/>
        <end position="82"/>
    </location>
</feature>
<proteinExistence type="inferred from homology"/>
<comment type="subcellular location">
    <subcellularLocation>
        <location evidence="1">Cell membrane</location>
        <topology evidence="1">Multi-pass membrane protein</topology>
    </subcellularLocation>
</comment>
<evidence type="ECO:0000256" key="5">
    <source>
        <dbReference type="ARBA" id="ARBA00022989"/>
    </source>
</evidence>
<organism evidence="9 10">
    <name type="scientific">Ectobacillus funiculus</name>
    <dbReference type="NCBI Taxonomy" id="137993"/>
    <lineage>
        <taxon>Bacteria</taxon>
        <taxon>Bacillati</taxon>
        <taxon>Bacillota</taxon>
        <taxon>Bacilli</taxon>
        <taxon>Bacillales</taxon>
        <taxon>Bacillaceae</taxon>
        <taxon>Ectobacillus</taxon>
    </lineage>
</organism>
<protein>
    <submittedName>
        <fullName evidence="9">DUF421 domain-containing protein</fullName>
    </submittedName>
</protein>
<keyword evidence="3" id="KW-1003">Cell membrane</keyword>
<comment type="similarity">
    <text evidence="2">Belongs to the UPF0702 family.</text>
</comment>
<feature type="transmembrane region" description="Helical" evidence="7">
    <location>
        <begin position="34"/>
        <end position="52"/>
    </location>
</feature>
<dbReference type="PANTHER" id="PTHR34582">
    <property type="entry name" value="UPF0702 TRANSMEMBRANE PROTEIN YCAP"/>
    <property type="match status" value="1"/>
</dbReference>
<evidence type="ECO:0000313" key="9">
    <source>
        <dbReference type="EMBL" id="MFB9761156.1"/>
    </source>
</evidence>
<feature type="transmembrane region" description="Helical" evidence="7">
    <location>
        <begin position="6"/>
        <end position="27"/>
    </location>
</feature>
<dbReference type="Proteomes" id="UP001589609">
    <property type="component" value="Unassembled WGS sequence"/>
</dbReference>
<gene>
    <name evidence="9" type="ORF">ACFFMS_23175</name>
</gene>
<dbReference type="Gene3D" id="3.30.240.20">
    <property type="entry name" value="bsu07140 like domains"/>
    <property type="match status" value="2"/>
</dbReference>
<reference evidence="9 10" key="1">
    <citation type="submission" date="2024-09" db="EMBL/GenBank/DDBJ databases">
        <authorList>
            <person name="Sun Q."/>
            <person name="Mori K."/>
        </authorList>
    </citation>
    <scope>NUCLEOTIDE SEQUENCE [LARGE SCALE GENOMIC DNA]</scope>
    <source>
        <strain evidence="9 10">JCM 11201</strain>
    </source>
</reference>
<evidence type="ECO:0000313" key="10">
    <source>
        <dbReference type="Proteomes" id="UP001589609"/>
    </source>
</evidence>
<dbReference type="InterPro" id="IPR007353">
    <property type="entry name" value="DUF421"/>
</dbReference>
<dbReference type="InterPro" id="IPR023090">
    <property type="entry name" value="UPF0702_alpha/beta_dom_sf"/>
</dbReference>
<keyword evidence="10" id="KW-1185">Reference proteome</keyword>
<evidence type="ECO:0000256" key="2">
    <source>
        <dbReference type="ARBA" id="ARBA00006448"/>
    </source>
</evidence>
<keyword evidence="6 7" id="KW-0472">Membrane</keyword>